<gene>
    <name evidence="1" type="ORF">STEHIDRAFT_163784</name>
</gene>
<dbReference type="OrthoDB" id="1661054at2759"/>
<accession>R7RX86</accession>
<dbReference type="AlphaFoldDB" id="R7RX86"/>
<protein>
    <submittedName>
        <fullName evidence="1">Uncharacterized protein</fullName>
    </submittedName>
</protein>
<proteinExistence type="predicted"/>
<keyword evidence="2" id="KW-1185">Reference proteome</keyword>
<name>R7RX86_STEHR</name>
<evidence type="ECO:0000313" key="1">
    <source>
        <dbReference type="EMBL" id="EIM79433.1"/>
    </source>
</evidence>
<dbReference type="GeneID" id="18802440"/>
<dbReference type="EMBL" id="JH687405">
    <property type="protein sequence ID" value="EIM79433.1"/>
    <property type="molecule type" value="Genomic_DNA"/>
</dbReference>
<reference evidence="2" key="1">
    <citation type="journal article" date="2012" name="Science">
        <title>The Paleozoic origin of enzymatic lignin decomposition reconstructed from 31 fungal genomes.</title>
        <authorList>
            <person name="Floudas D."/>
            <person name="Binder M."/>
            <person name="Riley R."/>
            <person name="Barry K."/>
            <person name="Blanchette R.A."/>
            <person name="Henrissat B."/>
            <person name="Martinez A.T."/>
            <person name="Otillar R."/>
            <person name="Spatafora J.W."/>
            <person name="Yadav J.S."/>
            <person name="Aerts A."/>
            <person name="Benoit I."/>
            <person name="Boyd A."/>
            <person name="Carlson A."/>
            <person name="Copeland A."/>
            <person name="Coutinho P.M."/>
            <person name="de Vries R.P."/>
            <person name="Ferreira P."/>
            <person name="Findley K."/>
            <person name="Foster B."/>
            <person name="Gaskell J."/>
            <person name="Glotzer D."/>
            <person name="Gorecki P."/>
            <person name="Heitman J."/>
            <person name="Hesse C."/>
            <person name="Hori C."/>
            <person name="Igarashi K."/>
            <person name="Jurgens J.A."/>
            <person name="Kallen N."/>
            <person name="Kersten P."/>
            <person name="Kohler A."/>
            <person name="Kuees U."/>
            <person name="Kumar T.K.A."/>
            <person name="Kuo A."/>
            <person name="LaButti K."/>
            <person name="Larrondo L.F."/>
            <person name="Lindquist E."/>
            <person name="Ling A."/>
            <person name="Lombard V."/>
            <person name="Lucas S."/>
            <person name="Lundell T."/>
            <person name="Martin R."/>
            <person name="McLaughlin D.J."/>
            <person name="Morgenstern I."/>
            <person name="Morin E."/>
            <person name="Murat C."/>
            <person name="Nagy L.G."/>
            <person name="Nolan M."/>
            <person name="Ohm R.A."/>
            <person name="Patyshakuliyeva A."/>
            <person name="Rokas A."/>
            <person name="Ruiz-Duenas F.J."/>
            <person name="Sabat G."/>
            <person name="Salamov A."/>
            <person name="Samejima M."/>
            <person name="Schmutz J."/>
            <person name="Slot J.C."/>
            <person name="St John F."/>
            <person name="Stenlid J."/>
            <person name="Sun H."/>
            <person name="Sun S."/>
            <person name="Syed K."/>
            <person name="Tsang A."/>
            <person name="Wiebenga A."/>
            <person name="Young D."/>
            <person name="Pisabarro A."/>
            <person name="Eastwood D.C."/>
            <person name="Martin F."/>
            <person name="Cullen D."/>
            <person name="Grigoriev I.V."/>
            <person name="Hibbett D.S."/>
        </authorList>
    </citation>
    <scope>NUCLEOTIDE SEQUENCE [LARGE SCALE GENOMIC DNA]</scope>
    <source>
        <strain evidence="2">FP-91666</strain>
    </source>
</reference>
<dbReference type="RefSeq" id="XP_007311554.1">
    <property type="nucleotide sequence ID" value="XM_007311492.1"/>
</dbReference>
<sequence length="153" mass="16617">MLDRTSVHVPSHMLTSYPSLAVYVNAILTTFNSLPVFISISDLEDVLTTSGEALLEFVRTVEDGFDGAEGDYSETETEKRGKESKVLVIRQASGVSVRVLVANLRRGVSEGVHGASLEAMDGEAGDGRKTGEKLKLVMVEWKSWLDGANGERE</sequence>
<evidence type="ECO:0000313" key="2">
    <source>
        <dbReference type="Proteomes" id="UP000053927"/>
    </source>
</evidence>
<dbReference type="KEGG" id="shs:STEHIDRAFT_163784"/>
<dbReference type="Proteomes" id="UP000053927">
    <property type="component" value="Unassembled WGS sequence"/>
</dbReference>
<organism evidence="1 2">
    <name type="scientific">Stereum hirsutum (strain FP-91666)</name>
    <name type="common">White-rot fungus</name>
    <dbReference type="NCBI Taxonomy" id="721885"/>
    <lineage>
        <taxon>Eukaryota</taxon>
        <taxon>Fungi</taxon>
        <taxon>Dikarya</taxon>
        <taxon>Basidiomycota</taxon>
        <taxon>Agaricomycotina</taxon>
        <taxon>Agaricomycetes</taxon>
        <taxon>Russulales</taxon>
        <taxon>Stereaceae</taxon>
        <taxon>Stereum</taxon>
    </lineage>
</organism>